<dbReference type="InterPro" id="IPR023707">
    <property type="entry name" value="OM_assembly_BamA"/>
</dbReference>
<dbReference type="PIRSF" id="PIRSF006076">
    <property type="entry name" value="OM_assembly_OMP85"/>
    <property type="match status" value="1"/>
</dbReference>
<dbReference type="InterPro" id="IPR039910">
    <property type="entry name" value="D15-like"/>
</dbReference>
<evidence type="ECO:0000256" key="1">
    <source>
        <dbReference type="ARBA" id="ARBA00004370"/>
    </source>
</evidence>
<dbReference type="KEGG" id="yrh:AABB31_15885"/>
<organism evidence="12 13">
    <name type="scientific">Yoonia rhodophyticola</name>
    <dbReference type="NCBI Taxonomy" id="3137370"/>
    <lineage>
        <taxon>Bacteria</taxon>
        <taxon>Pseudomonadati</taxon>
        <taxon>Pseudomonadota</taxon>
        <taxon>Alphaproteobacteria</taxon>
        <taxon>Rhodobacterales</taxon>
        <taxon>Paracoccaceae</taxon>
        <taxon>Yoonia</taxon>
    </lineage>
</organism>
<comment type="function">
    <text evidence="8">Part of the outer membrane protein assembly complex, which is involved in assembly and insertion of beta-barrel proteins into the outer membrane.</text>
</comment>
<dbReference type="RefSeq" id="WP_373635429.1">
    <property type="nucleotide sequence ID" value="NZ_CP151767.2"/>
</dbReference>
<dbReference type="HAMAP" id="MF_01430">
    <property type="entry name" value="OM_assembly_BamA"/>
    <property type="match status" value="1"/>
</dbReference>
<evidence type="ECO:0000256" key="9">
    <source>
        <dbReference type="NCBIfam" id="TIGR03303"/>
    </source>
</evidence>
<evidence type="ECO:0000256" key="6">
    <source>
        <dbReference type="ARBA" id="ARBA00023136"/>
    </source>
</evidence>
<dbReference type="EMBL" id="CP151767">
    <property type="protein sequence ID" value="WZU69602.2"/>
    <property type="molecule type" value="Genomic_DNA"/>
</dbReference>
<keyword evidence="13" id="KW-1185">Reference proteome</keyword>
<reference evidence="12" key="1">
    <citation type="submission" date="2024-08" db="EMBL/GenBank/DDBJ databases">
        <title>Phylogenomic analyses of a clade within the roseobacter group suggest taxonomic reassignments of species of the genera Aestuariivita, Citreicella, Loktanella, Nautella, Pelagibaca, Ruegeria, Thalassobius, Thiobacimonas and Tropicibacter, and the proposal o.</title>
        <authorList>
            <person name="Jeon C.O."/>
        </authorList>
    </citation>
    <scope>NUCLEOTIDE SEQUENCE</scope>
    <source>
        <strain evidence="12">SS1-5</strain>
    </source>
</reference>
<evidence type="ECO:0000313" key="13">
    <source>
        <dbReference type="Proteomes" id="UP001470809"/>
    </source>
</evidence>
<dbReference type="InterPro" id="IPR010827">
    <property type="entry name" value="BamA/TamA_POTRA"/>
</dbReference>
<feature type="transmembrane region" description="Helical" evidence="10">
    <location>
        <begin position="21"/>
        <end position="42"/>
    </location>
</feature>
<keyword evidence="7 8" id="KW-0998">Cell outer membrane</keyword>
<protein>
    <recommendedName>
        <fullName evidence="8 9">Outer membrane protein assembly factor BamA</fullName>
    </recommendedName>
</protein>
<dbReference type="NCBIfam" id="TIGR03303">
    <property type="entry name" value="OM_YaeT"/>
    <property type="match status" value="1"/>
</dbReference>
<proteinExistence type="inferred from homology"/>
<evidence type="ECO:0000256" key="2">
    <source>
        <dbReference type="ARBA" id="ARBA00022452"/>
    </source>
</evidence>
<evidence type="ECO:0000256" key="5">
    <source>
        <dbReference type="ARBA" id="ARBA00022737"/>
    </source>
</evidence>
<evidence type="ECO:0000256" key="3">
    <source>
        <dbReference type="ARBA" id="ARBA00022692"/>
    </source>
</evidence>
<dbReference type="AlphaFoldDB" id="A0AAN0NKH4"/>
<keyword evidence="2 8" id="KW-1134">Transmembrane beta strand</keyword>
<evidence type="ECO:0000259" key="11">
    <source>
        <dbReference type="PROSITE" id="PS51779"/>
    </source>
</evidence>
<dbReference type="Pfam" id="PF01103">
    <property type="entry name" value="Omp85"/>
    <property type="match status" value="1"/>
</dbReference>
<comment type="subcellular location">
    <subcellularLocation>
        <location evidence="8">Cell outer membrane</location>
    </subcellularLocation>
    <subcellularLocation>
        <location evidence="1">Membrane</location>
    </subcellularLocation>
</comment>
<accession>A0AAN0NKH4</accession>
<feature type="domain" description="POTRA" evidence="11">
    <location>
        <begin position="37"/>
        <end position="104"/>
    </location>
</feature>
<dbReference type="PANTHER" id="PTHR12815:SF47">
    <property type="entry name" value="TRANSLOCATION AND ASSEMBLY MODULE SUBUNIT TAMA"/>
    <property type="match status" value="1"/>
</dbReference>
<dbReference type="Proteomes" id="UP001470809">
    <property type="component" value="Chromosome"/>
</dbReference>
<dbReference type="GO" id="GO:0051205">
    <property type="term" value="P:protein insertion into membrane"/>
    <property type="evidence" value="ECO:0007669"/>
    <property type="project" value="UniProtKB-UniRule"/>
</dbReference>
<evidence type="ECO:0000313" key="12">
    <source>
        <dbReference type="EMBL" id="WZU69602.2"/>
    </source>
</evidence>
<evidence type="ECO:0000256" key="4">
    <source>
        <dbReference type="ARBA" id="ARBA00022729"/>
    </source>
</evidence>
<dbReference type="InterPro" id="IPR000184">
    <property type="entry name" value="Bac_surfAg_D15"/>
</dbReference>
<evidence type="ECO:0000256" key="7">
    <source>
        <dbReference type="ARBA" id="ARBA00023237"/>
    </source>
</evidence>
<keyword evidence="3 8" id="KW-0812">Transmembrane</keyword>
<dbReference type="GO" id="GO:0009279">
    <property type="term" value="C:cell outer membrane"/>
    <property type="evidence" value="ECO:0007669"/>
    <property type="project" value="UniProtKB-SubCell"/>
</dbReference>
<dbReference type="Gene3D" id="3.10.20.310">
    <property type="entry name" value="membrane protein fhac"/>
    <property type="match status" value="4"/>
</dbReference>
<feature type="domain" description="POTRA" evidence="11">
    <location>
        <begin position="105"/>
        <end position="182"/>
    </location>
</feature>
<dbReference type="Pfam" id="PF07244">
    <property type="entry name" value="POTRA"/>
    <property type="match status" value="5"/>
</dbReference>
<sequence length="767" mass="84661">MKNNVGGAALRCGRIVRRIGFMLVLAAMGGAAIAQSFAFTAINIEGNQRVADGTILTFAGISPGEALSAAELNDAAQSIRESGLFESVDVTPVGRTLRINVVEYPTINRINIEGNVRLRDAQLLPLVQSQPRRVYNPAQAEQDTAAITRAYAEQGRINAVVTPRIIRLSDNRVDLVFEVAESGVTEIERISFIGNRTFSEGRLRRVLDTKQAGVLRTIITRDTYSPERIARDRTLLTEFYRSRGYPDFVVQNVDVSLTRERDAYLVTFNVREGQKFSFGRVSVRSEYPGVNGADFEREIRVRTGATYSPAPIETDISRIERAATARGITFLEVQPRITRNDRALQLNVEYVLVPGRRVFVERIDIEGNGTTLDRVIRNQFRVVEGDPFNPREIREAARRIRGLGFFQNAAVDARQGSSPSQVIIDVDVEEGPTGTLTFGANYNSDTGAGLVASYRQSNFQGRGQRLNFQVSTAESNRRLAFGFTEPQFLGRDLRFGIDLSYRTTDNENALYDTETFRISPSLSFPVSENGRLQVFGAYEFTDLTDVSGDASQIIQDEAAQGKVTNGSIGYTYSFDTRRTGLNPNAGVLLRFGQEFGFGDTQFIKTTALAGAETKILNEEVTLRATLEGGNLRYQDGSSRVTDRFFLGSRLLRGFEAGGVGPRDEDTDDALGGNSFAVARLEAEFPLGLPSEYGISGGVFLDHGTVWDVGETGTANVLYDEPITRTIAGVSIFWTTPIGPLRFNFTEEIDVQERDNPKSFDVTISTSF</sequence>
<gene>
    <name evidence="8 12" type="primary">bamA</name>
    <name evidence="12" type="ORF">AABB31_15885</name>
</gene>
<comment type="subunit">
    <text evidence="8">Part of the Bam complex.</text>
</comment>
<dbReference type="Gene3D" id="2.40.160.50">
    <property type="entry name" value="membrane protein fhac: a member of the omp85/tpsb transporter family"/>
    <property type="match status" value="1"/>
</dbReference>
<evidence type="ECO:0000256" key="8">
    <source>
        <dbReference type="HAMAP-Rule" id="MF_01430"/>
    </source>
</evidence>
<keyword evidence="6 8" id="KW-0472">Membrane</keyword>
<keyword evidence="5 8" id="KW-0677">Repeat</keyword>
<keyword evidence="10" id="KW-1133">Transmembrane helix</keyword>
<keyword evidence="4 8" id="KW-0732">Signal</keyword>
<dbReference type="InterPro" id="IPR034746">
    <property type="entry name" value="POTRA"/>
</dbReference>
<evidence type="ECO:0000256" key="10">
    <source>
        <dbReference type="SAM" id="Phobius"/>
    </source>
</evidence>
<name>A0AAN0NKH4_9RHOB</name>
<comment type="similarity">
    <text evidence="8">Belongs to the BamA family.</text>
</comment>
<dbReference type="PROSITE" id="PS51779">
    <property type="entry name" value="POTRA"/>
    <property type="match status" value="3"/>
</dbReference>
<dbReference type="GO" id="GO:0043165">
    <property type="term" value="P:Gram-negative-bacterium-type cell outer membrane assembly"/>
    <property type="evidence" value="ECO:0007669"/>
    <property type="project" value="UniProtKB-UniRule"/>
</dbReference>
<feature type="domain" description="POTRA" evidence="11">
    <location>
        <begin position="358"/>
        <end position="431"/>
    </location>
</feature>
<dbReference type="PANTHER" id="PTHR12815">
    <property type="entry name" value="SORTING AND ASSEMBLY MACHINERY SAMM50 PROTEIN FAMILY MEMBER"/>
    <property type="match status" value="1"/>
</dbReference>